<dbReference type="InterPro" id="IPR004027">
    <property type="entry name" value="SEC_C_motif"/>
</dbReference>
<dbReference type="PANTHER" id="PTHR33747">
    <property type="entry name" value="UPF0225 PROTEIN SCO1677"/>
    <property type="match status" value="1"/>
</dbReference>
<evidence type="ECO:0000313" key="2">
    <source>
        <dbReference type="Proteomes" id="UP000177925"/>
    </source>
</evidence>
<organism evidence="1 2">
    <name type="scientific">Candidatus Muproteobacteria bacterium RBG_16_64_11</name>
    <dbReference type="NCBI Taxonomy" id="1817758"/>
    <lineage>
        <taxon>Bacteria</taxon>
        <taxon>Pseudomonadati</taxon>
        <taxon>Pseudomonadota</taxon>
        <taxon>Candidatus Muproteobacteria</taxon>
    </lineage>
</organism>
<dbReference type="EMBL" id="MFSS01000115">
    <property type="protein sequence ID" value="OGI41843.1"/>
    <property type="molecule type" value="Genomic_DNA"/>
</dbReference>
<dbReference type="PANTHER" id="PTHR33747:SF1">
    <property type="entry name" value="ADENYLATE CYCLASE-ASSOCIATED CAP C-TERMINAL DOMAIN-CONTAINING PROTEIN"/>
    <property type="match status" value="1"/>
</dbReference>
<dbReference type="AlphaFoldDB" id="A0A1F6T9N8"/>
<evidence type="ECO:0008006" key="3">
    <source>
        <dbReference type="Google" id="ProtNLM"/>
    </source>
</evidence>
<comment type="caution">
    <text evidence="1">The sequence shown here is derived from an EMBL/GenBank/DDBJ whole genome shotgun (WGS) entry which is preliminary data.</text>
</comment>
<proteinExistence type="predicted"/>
<dbReference type="Gene3D" id="3.10.450.50">
    <property type="match status" value="1"/>
</dbReference>
<name>A0A1F6T9N8_9PROT</name>
<dbReference type="Proteomes" id="UP000177925">
    <property type="component" value="Unassembled WGS sequence"/>
</dbReference>
<accession>A0A1F6T9N8</accession>
<dbReference type="SUPFAM" id="SSF103642">
    <property type="entry name" value="Sec-C motif"/>
    <property type="match status" value="1"/>
</dbReference>
<dbReference type="Pfam" id="PF02810">
    <property type="entry name" value="SEC-C"/>
    <property type="match status" value="1"/>
</dbReference>
<protein>
    <recommendedName>
        <fullName evidence="3">Preprotein translocase subunit SecA</fullName>
    </recommendedName>
</protein>
<gene>
    <name evidence="1" type="ORF">A2150_00575</name>
</gene>
<reference evidence="1 2" key="1">
    <citation type="journal article" date="2016" name="Nat. Commun.">
        <title>Thousands of microbial genomes shed light on interconnected biogeochemical processes in an aquifer system.</title>
        <authorList>
            <person name="Anantharaman K."/>
            <person name="Brown C.T."/>
            <person name="Hug L.A."/>
            <person name="Sharon I."/>
            <person name="Castelle C.J."/>
            <person name="Probst A.J."/>
            <person name="Thomas B.C."/>
            <person name="Singh A."/>
            <person name="Wilkins M.J."/>
            <person name="Karaoz U."/>
            <person name="Brodie E.L."/>
            <person name="Williams K.H."/>
            <person name="Hubbard S.S."/>
            <person name="Banfield J.F."/>
        </authorList>
    </citation>
    <scope>NUCLEOTIDE SEQUENCE [LARGE SCALE GENOMIC DNA]</scope>
</reference>
<sequence length="104" mass="11506">MDEALGADILVLSFFASRNLAETYRKEIKSRDISLEELAGELLKALPNAMQSYARIGRTLYEAVLSEPRIETQQPVSSEKIGRNEPCPCGSGKKYKKCCGTALH</sequence>
<dbReference type="STRING" id="1817758.A2150_00575"/>
<evidence type="ECO:0000313" key="1">
    <source>
        <dbReference type="EMBL" id="OGI41843.1"/>
    </source>
</evidence>